<sequence length="173" mass="20302">MNNEIYLNKFENAVKVIDKKALEKSGLEIQTGIWLNSVVLRLQKKHWANNPNEQPHSGSAIFMGIWIDQEAFSKKILKYNIHALKLRELNGYVLQSRAFADSFREKFKEFEQKWENVSVHFGPQTLMEGWIPLKDERIDEDILDLINSFIEIVPLIDETLLEFQKKAKEINQD</sequence>
<protein>
    <recommendedName>
        <fullName evidence="3">DUF4268 domain-containing protein</fullName>
    </recommendedName>
</protein>
<evidence type="ECO:0000313" key="1">
    <source>
        <dbReference type="EMBL" id="REC51637.1"/>
    </source>
</evidence>
<dbReference type="EMBL" id="QNVS01000071">
    <property type="protein sequence ID" value="REC51637.1"/>
    <property type="molecule type" value="Genomic_DNA"/>
</dbReference>
<comment type="caution">
    <text evidence="1">The sequence shown here is derived from an EMBL/GenBank/DDBJ whole genome shotgun (WGS) entry which is preliminary data.</text>
</comment>
<organism evidence="1 2">
    <name type="scientific">Chryseobacterium piscium</name>
    <dbReference type="NCBI Taxonomy" id="333702"/>
    <lineage>
        <taxon>Bacteria</taxon>
        <taxon>Pseudomonadati</taxon>
        <taxon>Bacteroidota</taxon>
        <taxon>Flavobacteriia</taxon>
        <taxon>Flavobacteriales</taxon>
        <taxon>Weeksellaceae</taxon>
        <taxon>Chryseobacterium group</taxon>
        <taxon>Chryseobacterium</taxon>
    </lineage>
</organism>
<evidence type="ECO:0000313" key="2">
    <source>
        <dbReference type="Proteomes" id="UP000256512"/>
    </source>
</evidence>
<proteinExistence type="predicted"/>
<name>A0A3D9BDY4_9FLAO</name>
<dbReference type="Proteomes" id="UP000256512">
    <property type="component" value="Unassembled WGS sequence"/>
</dbReference>
<dbReference type="AlphaFoldDB" id="A0A3D9BDY4"/>
<keyword evidence="2" id="KW-1185">Reference proteome</keyword>
<dbReference type="RefSeq" id="WP_115951359.1">
    <property type="nucleotide sequence ID" value="NZ_QNVS01000071.1"/>
</dbReference>
<gene>
    <name evidence="1" type="ORF">DRF62_16950</name>
</gene>
<evidence type="ECO:0008006" key="3">
    <source>
        <dbReference type="Google" id="ProtNLM"/>
    </source>
</evidence>
<accession>A0A3D9BDY4</accession>
<reference evidence="1 2" key="1">
    <citation type="journal article" date="2006" name="Int. J. Syst. Evol. Microbiol.">
        <title>Chryseobacterium piscium sp. nov., isolated from fish of the South Atlantic Ocean off South Africa.</title>
        <authorList>
            <person name="de Beer H."/>
            <person name="Hugo C.J."/>
            <person name="Jooste P.J."/>
            <person name="Vancanneyt M."/>
            <person name="Coenye T."/>
            <person name="Vandamme P."/>
        </authorList>
    </citation>
    <scope>NUCLEOTIDE SEQUENCE [LARGE SCALE GENOMIC DNA]</scope>
    <source>
        <strain evidence="1 2">CCUG 51923</strain>
    </source>
</reference>